<dbReference type="InParanoid" id="A0A067PB45"/>
<proteinExistence type="predicted"/>
<dbReference type="Proteomes" id="UP000027265">
    <property type="component" value="Unassembled WGS sequence"/>
</dbReference>
<name>A0A067PB45_9AGAM</name>
<dbReference type="EMBL" id="KL197743">
    <property type="protein sequence ID" value="KDQ51949.1"/>
    <property type="molecule type" value="Genomic_DNA"/>
</dbReference>
<feature type="region of interest" description="Disordered" evidence="1">
    <location>
        <begin position="132"/>
        <end position="306"/>
    </location>
</feature>
<evidence type="ECO:0000313" key="2">
    <source>
        <dbReference type="EMBL" id="KDQ51949.1"/>
    </source>
</evidence>
<evidence type="ECO:0000256" key="1">
    <source>
        <dbReference type="SAM" id="MobiDB-lite"/>
    </source>
</evidence>
<organism evidence="2 3">
    <name type="scientific">Jaapia argillacea MUCL 33604</name>
    <dbReference type="NCBI Taxonomy" id="933084"/>
    <lineage>
        <taxon>Eukaryota</taxon>
        <taxon>Fungi</taxon>
        <taxon>Dikarya</taxon>
        <taxon>Basidiomycota</taxon>
        <taxon>Agaricomycotina</taxon>
        <taxon>Agaricomycetes</taxon>
        <taxon>Agaricomycetidae</taxon>
        <taxon>Jaapiales</taxon>
        <taxon>Jaapiaceae</taxon>
        <taxon>Jaapia</taxon>
    </lineage>
</organism>
<gene>
    <name evidence="2" type="ORF">JAAARDRAFT_62138</name>
</gene>
<protein>
    <submittedName>
        <fullName evidence="2">Uncharacterized protein</fullName>
    </submittedName>
</protein>
<feature type="compositionally biased region" description="Polar residues" evidence="1">
    <location>
        <begin position="266"/>
        <end position="283"/>
    </location>
</feature>
<dbReference type="AlphaFoldDB" id="A0A067PB45"/>
<keyword evidence="3" id="KW-1185">Reference proteome</keyword>
<evidence type="ECO:0000313" key="3">
    <source>
        <dbReference type="Proteomes" id="UP000027265"/>
    </source>
</evidence>
<dbReference type="HOGENOM" id="CLU_909316_0_0_1"/>
<feature type="region of interest" description="Disordered" evidence="1">
    <location>
        <begin position="67"/>
        <end position="103"/>
    </location>
</feature>
<reference evidence="3" key="1">
    <citation type="journal article" date="2014" name="Proc. Natl. Acad. Sci. U.S.A.">
        <title>Extensive sampling of basidiomycete genomes demonstrates inadequacy of the white-rot/brown-rot paradigm for wood decay fungi.</title>
        <authorList>
            <person name="Riley R."/>
            <person name="Salamov A.A."/>
            <person name="Brown D.W."/>
            <person name="Nagy L.G."/>
            <person name="Floudas D."/>
            <person name="Held B.W."/>
            <person name="Levasseur A."/>
            <person name="Lombard V."/>
            <person name="Morin E."/>
            <person name="Otillar R."/>
            <person name="Lindquist E.A."/>
            <person name="Sun H."/>
            <person name="LaButti K.M."/>
            <person name="Schmutz J."/>
            <person name="Jabbour D."/>
            <person name="Luo H."/>
            <person name="Baker S.E."/>
            <person name="Pisabarro A.G."/>
            <person name="Walton J.D."/>
            <person name="Blanchette R.A."/>
            <person name="Henrissat B."/>
            <person name="Martin F."/>
            <person name="Cullen D."/>
            <person name="Hibbett D.S."/>
            <person name="Grigoriev I.V."/>
        </authorList>
    </citation>
    <scope>NUCLEOTIDE SEQUENCE [LARGE SCALE GENOMIC DNA]</scope>
    <source>
        <strain evidence="3">MUCL 33604</strain>
    </source>
</reference>
<feature type="compositionally biased region" description="Polar residues" evidence="1">
    <location>
        <begin position="225"/>
        <end position="246"/>
    </location>
</feature>
<feature type="compositionally biased region" description="Polar residues" evidence="1">
    <location>
        <begin position="180"/>
        <end position="193"/>
    </location>
</feature>
<feature type="compositionally biased region" description="Basic and acidic residues" evidence="1">
    <location>
        <begin position="248"/>
        <end position="262"/>
    </location>
</feature>
<feature type="compositionally biased region" description="Basic and acidic residues" evidence="1">
    <location>
        <begin position="135"/>
        <end position="145"/>
    </location>
</feature>
<sequence length="306" mass="33446">MPGLKRTMITQWMKAHYRAFLGLGKETTVVGECGVALIESFTNEAPDKASIPSYDLSEGLARRVDRRLRKHGFSPSRDSSRGRSSRPRRRATSEVAASEAYSGTRRSYRRTVSEVAGIVGFGDAQESSFDFIPSRSRESSPRPDHLSSPLPIFTVYSPPPSLVKEDSRVNGTLPAPPQPQIESAPSPVGQSRVSMWKRPLRFFSRAMKVRKEPKSQPSDPPRGPSGSTAPTTADIPTSSTAPQSSGDAVRKEPKAQRSDWPRGRNRSTAPRTGTNGPVPSTTITRRDGSLAPSSSSRVTTLELEWE</sequence>
<accession>A0A067PB45</accession>